<reference evidence="2 3" key="1">
    <citation type="journal article" date="2016" name="Nat. Commun.">
        <title>Thousands of microbial genomes shed light on interconnected biogeochemical processes in an aquifer system.</title>
        <authorList>
            <person name="Anantharaman K."/>
            <person name="Brown C.T."/>
            <person name="Hug L.A."/>
            <person name="Sharon I."/>
            <person name="Castelle C.J."/>
            <person name="Probst A.J."/>
            <person name="Thomas B.C."/>
            <person name="Singh A."/>
            <person name="Wilkins M.J."/>
            <person name="Karaoz U."/>
            <person name="Brodie E.L."/>
            <person name="Williams K.H."/>
            <person name="Hubbard S.S."/>
            <person name="Banfield J.F."/>
        </authorList>
    </citation>
    <scope>NUCLEOTIDE SEQUENCE [LARGE SCALE GENOMIC DNA]</scope>
</reference>
<evidence type="ECO:0000259" key="1">
    <source>
        <dbReference type="PROSITE" id="PS51186"/>
    </source>
</evidence>
<sequence>MINMIIRQAVYSDLEQIINLSTQLLELHSQIDPEYYQYTEDYTVKIRSWAERHLTSPSQFILVAEEEQLNDKKIIGFISGYIKFLFPWYKINSVGHISFLVIDTKFQKKGVGRQLEEAAKRWFRTRNLKYIEVYTSEKNSAGLSAWKAYSYQPFNKFLRKKISS</sequence>
<feature type="domain" description="N-acetyltransferase" evidence="1">
    <location>
        <begin position="4"/>
        <end position="163"/>
    </location>
</feature>
<dbReference type="SUPFAM" id="SSF55729">
    <property type="entry name" value="Acyl-CoA N-acyltransferases (Nat)"/>
    <property type="match status" value="1"/>
</dbReference>
<dbReference type="PANTHER" id="PTHR43072">
    <property type="entry name" value="N-ACETYLTRANSFERASE"/>
    <property type="match status" value="1"/>
</dbReference>
<name>A0A1F5ZYJ2_9BACT</name>
<dbReference type="InterPro" id="IPR000182">
    <property type="entry name" value="GNAT_dom"/>
</dbReference>
<dbReference type="Proteomes" id="UP000176253">
    <property type="component" value="Unassembled WGS sequence"/>
</dbReference>
<dbReference type="AlphaFoldDB" id="A0A1F5ZYJ2"/>
<dbReference type="InterPro" id="IPR016181">
    <property type="entry name" value="Acyl_CoA_acyltransferase"/>
</dbReference>
<dbReference type="Gene3D" id="3.40.630.30">
    <property type="match status" value="1"/>
</dbReference>
<organism evidence="2 3">
    <name type="scientific">Candidatus Gottesmanbacteria bacterium RIFCSPHIGHO2_02_FULL_39_14</name>
    <dbReference type="NCBI Taxonomy" id="1798383"/>
    <lineage>
        <taxon>Bacteria</taxon>
        <taxon>Candidatus Gottesmaniibacteriota</taxon>
    </lineage>
</organism>
<protein>
    <recommendedName>
        <fullName evidence="1">N-acetyltransferase domain-containing protein</fullName>
    </recommendedName>
</protein>
<proteinExistence type="predicted"/>
<accession>A0A1F5ZYJ2</accession>
<dbReference type="CDD" id="cd04301">
    <property type="entry name" value="NAT_SF"/>
    <property type="match status" value="1"/>
</dbReference>
<evidence type="ECO:0000313" key="2">
    <source>
        <dbReference type="EMBL" id="OGG17232.1"/>
    </source>
</evidence>
<dbReference type="STRING" id="1798383.A3D78_07110"/>
<dbReference type="PROSITE" id="PS51186">
    <property type="entry name" value="GNAT"/>
    <property type="match status" value="1"/>
</dbReference>
<dbReference type="GO" id="GO:0016747">
    <property type="term" value="F:acyltransferase activity, transferring groups other than amino-acyl groups"/>
    <property type="evidence" value="ECO:0007669"/>
    <property type="project" value="InterPro"/>
</dbReference>
<dbReference type="EMBL" id="MFJM01000045">
    <property type="protein sequence ID" value="OGG17232.1"/>
    <property type="molecule type" value="Genomic_DNA"/>
</dbReference>
<evidence type="ECO:0000313" key="3">
    <source>
        <dbReference type="Proteomes" id="UP000176253"/>
    </source>
</evidence>
<dbReference type="PROSITE" id="PS51996">
    <property type="entry name" value="TR_MART"/>
    <property type="match status" value="1"/>
</dbReference>
<dbReference type="Pfam" id="PF00583">
    <property type="entry name" value="Acetyltransf_1"/>
    <property type="match status" value="1"/>
</dbReference>
<comment type="caution">
    <text evidence="2">The sequence shown here is derived from an EMBL/GenBank/DDBJ whole genome shotgun (WGS) entry which is preliminary data.</text>
</comment>
<gene>
    <name evidence="2" type="ORF">A3D78_07110</name>
</gene>